<protein>
    <submittedName>
        <fullName evidence="2">Vitamin K epoxide reductase</fullName>
    </submittedName>
</protein>
<accession>A0A0B9A770</accession>
<dbReference type="SUPFAM" id="SSF51735">
    <property type="entry name" value="NAD(P)-binding Rossmann-fold domains"/>
    <property type="match status" value="1"/>
</dbReference>
<comment type="caution">
    <text evidence="2">The sequence shown here is derived from an EMBL/GenBank/DDBJ whole genome shotgun (WGS) entry which is preliminary data.</text>
</comment>
<dbReference type="AlphaFoldDB" id="A0A0B9A770"/>
<evidence type="ECO:0000313" key="2">
    <source>
        <dbReference type="EMBL" id="KHS45163.1"/>
    </source>
</evidence>
<dbReference type="Proteomes" id="UP000031338">
    <property type="component" value="Unassembled WGS sequence"/>
</dbReference>
<dbReference type="EMBL" id="JRVC01000013">
    <property type="protein sequence ID" value="KHS45163.1"/>
    <property type="molecule type" value="Genomic_DNA"/>
</dbReference>
<feature type="region of interest" description="Disordered" evidence="1">
    <location>
        <begin position="44"/>
        <end position="65"/>
    </location>
</feature>
<sequence>MTDGERSGSGSDKDALEVVLITGASGFTAAALVAQPRERYTVVGLDRVGPPDPRPPASAIGYDITGNPNPLYDKATVHDTRRLIDGLRSFDVEQFVFASTMLVHKPAATPEERISEESPIGAS</sequence>
<dbReference type="Gene3D" id="3.40.50.720">
    <property type="entry name" value="NAD(P)-binding Rossmann-like Domain"/>
    <property type="match status" value="1"/>
</dbReference>
<organism evidence="2 3">
    <name type="scientific">Novosphingobium subterraneum</name>
    <dbReference type="NCBI Taxonomy" id="48936"/>
    <lineage>
        <taxon>Bacteria</taxon>
        <taxon>Pseudomonadati</taxon>
        <taxon>Pseudomonadota</taxon>
        <taxon>Alphaproteobacteria</taxon>
        <taxon>Sphingomonadales</taxon>
        <taxon>Sphingomonadaceae</taxon>
        <taxon>Novosphingobium</taxon>
    </lineage>
</organism>
<proteinExistence type="predicted"/>
<dbReference type="STRING" id="48936.NJ75_02752"/>
<dbReference type="InterPro" id="IPR036291">
    <property type="entry name" value="NAD(P)-bd_dom_sf"/>
</dbReference>
<dbReference type="PATRIC" id="fig|48936.3.peg.2766"/>
<evidence type="ECO:0000256" key="1">
    <source>
        <dbReference type="SAM" id="MobiDB-lite"/>
    </source>
</evidence>
<keyword evidence="3" id="KW-1185">Reference proteome</keyword>
<name>A0A0B9A770_9SPHN</name>
<reference evidence="2 3" key="1">
    <citation type="submission" date="2014-10" db="EMBL/GenBank/DDBJ databases">
        <title>Draft genome sequence of Novosphingobium subterraneum DSM 12447.</title>
        <authorList>
            <person name="Gan H.M."/>
            <person name="Gan H.Y."/>
            <person name="Savka M.A."/>
        </authorList>
    </citation>
    <scope>NUCLEOTIDE SEQUENCE [LARGE SCALE GENOMIC DNA]</scope>
    <source>
        <strain evidence="2 3">DSM 12447</strain>
    </source>
</reference>
<evidence type="ECO:0000313" key="3">
    <source>
        <dbReference type="Proteomes" id="UP000031338"/>
    </source>
</evidence>
<gene>
    <name evidence="2" type="ORF">NJ75_02752</name>
</gene>